<feature type="region of interest" description="Disordered" evidence="1">
    <location>
        <begin position="134"/>
        <end position="212"/>
    </location>
</feature>
<feature type="compositionally biased region" description="Polar residues" evidence="1">
    <location>
        <begin position="19"/>
        <end position="30"/>
    </location>
</feature>
<feature type="region of interest" description="Disordered" evidence="1">
    <location>
        <begin position="509"/>
        <end position="534"/>
    </location>
</feature>
<feature type="region of interest" description="Disordered" evidence="1">
    <location>
        <begin position="1"/>
        <end position="57"/>
    </location>
</feature>
<protein>
    <submittedName>
        <fullName evidence="2">Uncharacterized protein</fullName>
    </submittedName>
</protein>
<proteinExistence type="predicted"/>
<keyword evidence="3" id="KW-1185">Reference proteome</keyword>
<feature type="compositionally biased region" description="Basic and acidic residues" evidence="1">
    <location>
        <begin position="362"/>
        <end position="383"/>
    </location>
</feature>
<evidence type="ECO:0000313" key="3">
    <source>
        <dbReference type="Proteomes" id="UP000031036"/>
    </source>
</evidence>
<dbReference type="OrthoDB" id="5842556at2759"/>
<feature type="region of interest" description="Disordered" evidence="1">
    <location>
        <begin position="256"/>
        <end position="383"/>
    </location>
</feature>
<feature type="compositionally biased region" description="Polar residues" evidence="1">
    <location>
        <begin position="324"/>
        <end position="360"/>
    </location>
</feature>
<sequence length="686" mass="75239">MIIPKQRPPLNRAIPTIPESKSNESIVTQSSERRDDYIADGAPSSSRHHEIRAQHCSSSSTFNKVDLKARKSSLEDRSVVIENKLAQNLSAKTGMSVTTKNECACETPKSPLMSVAHSVRTRLTKLSNRFSRVDPRQGIRSSYSLSSMRQRSSDNSGGCETKDSILESRLFKKSASMESRPTPCSTSSDSIKSSIPVRTPTMPIAPSVYTSDRSNTISPKEIKVISKAKSRSIVDPKTLKLRATVLVDGTVPCSHVEGATATSPNQREAENNENNSTGIRQRSSPVSPVRPKEEEVVQCSPTTMMHPADTQPKPATSGVAMPSTRVSSKMTTTTISGRSSNKSDAKTMQSKTKAAKNNTVEKIAEKDEKPSKRLANEEPRRTNDLIKKVERSFIPLMTSIPRRNDVRSLRRSTKNSKAPLAEFESSRIENSPAVELPPLSFDRISNSPNRRCRLAMRAEDGPATIAEESIVTVTESFSNTAVQNNVVPVSREDWNGNIEVTVARTTISEDSQASCTSNHNEGWPLTSPAASSAETNRGLIDDEINRTLFSGWPLTSPAASSAETNRGLIDDEIKDQPLLIGSGFTPVDEFGPSSHWRRSLEMSEAVSTNQASSQTSPVHMISSLNMASSSCMATSGPLSSPQNDVDSRSELDSVEEQLSNLTVCSSIYLCERVVWWSEWKRHVRRR</sequence>
<accession>A0A0B2VK58</accession>
<reference evidence="2 3" key="1">
    <citation type="submission" date="2014-11" db="EMBL/GenBank/DDBJ databases">
        <title>Genetic blueprint of the zoonotic pathogen Toxocara canis.</title>
        <authorList>
            <person name="Zhu X.-Q."/>
            <person name="Korhonen P.K."/>
            <person name="Cai H."/>
            <person name="Young N.D."/>
            <person name="Nejsum P."/>
            <person name="von Samson-Himmelstjerna G."/>
            <person name="Boag P.R."/>
            <person name="Tan P."/>
            <person name="Li Q."/>
            <person name="Min J."/>
            <person name="Yang Y."/>
            <person name="Wang X."/>
            <person name="Fang X."/>
            <person name="Hall R.S."/>
            <person name="Hofmann A."/>
            <person name="Sternberg P.W."/>
            <person name="Jex A.R."/>
            <person name="Gasser R.B."/>
        </authorList>
    </citation>
    <scope>NUCLEOTIDE SEQUENCE [LARGE SCALE GENOMIC DNA]</scope>
    <source>
        <strain evidence="2">PN_DK_2014</strain>
    </source>
</reference>
<evidence type="ECO:0000313" key="2">
    <source>
        <dbReference type="EMBL" id="KHN81812.1"/>
    </source>
</evidence>
<feature type="compositionally biased region" description="Low complexity" evidence="1">
    <location>
        <begin position="140"/>
        <end position="156"/>
    </location>
</feature>
<feature type="compositionally biased region" description="Polar residues" evidence="1">
    <location>
        <begin position="632"/>
        <end position="644"/>
    </location>
</feature>
<feature type="compositionally biased region" description="Polar residues" evidence="1">
    <location>
        <begin position="260"/>
        <end position="286"/>
    </location>
</feature>
<feature type="compositionally biased region" description="Polar residues" evidence="1">
    <location>
        <begin position="509"/>
        <end position="520"/>
    </location>
</feature>
<dbReference type="Proteomes" id="UP000031036">
    <property type="component" value="Unassembled WGS sequence"/>
</dbReference>
<comment type="caution">
    <text evidence="2">The sequence shown here is derived from an EMBL/GenBank/DDBJ whole genome shotgun (WGS) entry which is preliminary data.</text>
</comment>
<evidence type="ECO:0000256" key="1">
    <source>
        <dbReference type="SAM" id="MobiDB-lite"/>
    </source>
</evidence>
<gene>
    <name evidence="2" type="ORF">Tcan_08211</name>
</gene>
<feature type="compositionally biased region" description="Low complexity" evidence="1">
    <location>
        <begin position="185"/>
        <end position="194"/>
    </location>
</feature>
<dbReference type="AlphaFoldDB" id="A0A0B2VK58"/>
<dbReference type="EMBL" id="JPKZ01001452">
    <property type="protein sequence ID" value="KHN81812.1"/>
    <property type="molecule type" value="Genomic_DNA"/>
</dbReference>
<organism evidence="2 3">
    <name type="scientific">Toxocara canis</name>
    <name type="common">Canine roundworm</name>
    <dbReference type="NCBI Taxonomy" id="6265"/>
    <lineage>
        <taxon>Eukaryota</taxon>
        <taxon>Metazoa</taxon>
        <taxon>Ecdysozoa</taxon>
        <taxon>Nematoda</taxon>
        <taxon>Chromadorea</taxon>
        <taxon>Rhabditida</taxon>
        <taxon>Spirurina</taxon>
        <taxon>Ascaridomorpha</taxon>
        <taxon>Ascaridoidea</taxon>
        <taxon>Toxocaridae</taxon>
        <taxon>Toxocara</taxon>
    </lineage>
</organism>
<feature type="region of interest" description="Disordered" evidence="1">
    <location>
        <begin position="632"/>
        <end position="651"/>
    </location>
</feature>
<feature type="compositionally biased region" description="Basic and acidic residues" evidence="1">
    <location>
        <begin position="160"/>
        <end position="170"/>
    </location>
</feature>
<name>A0A0B2VK58_TOXCA</name>